<dbReference type="AlphaFoldDB" id="A0A2D0T6Q9"/>
<accession>A0A2D0T6Q9</accession>
<evidence type="ECO:0000256" key="15">
    <source>
        <dbReference type="ARBA" id="ARBA00023224"/>
    </source>
</evidence>
<evidence type="ECO:0000256" key="17">
    <source>
        <dbReference type="SAM" id="MobiDB-lite"/>
    </source>
</evidence>
<dbReference type="FunFam" id="2.10.50.30:FF:000004">
    <property type="entry name" value="Taste receptor type 1 member 3-like protein"/>
    <property type="match status" value="1"/>
</dbReference>
<keyword evidence="9 18" id="KW-1133">Transmembrane helix</keyword>
<dbReference type="Pfam" id="PF00003">
    <property type="entry name" value="7tm_3"/>
    <property type="match status" value="1"/>
</dbReference>
<evidence type="ECO:0000313" key="22">
    <source>
        <dbReference type="RefSeq" id="XP_017350582.2"/>
    </source>
</evidence>
<keyword evidence="11 18" id="KW-0472">Membrane</keyword>
<feature type="signal peptide" evidence="19">
    <location>
        <begin position="1"/>
        <end position="20"/>
    </location>
</feature>
<feature type="transmembrane region" description="Helical" evidence="18">
    <location>
        <begin position="591"/>
        <end position="614"/>
    </location>
</feature>
<dbReference type="InterPro" id="IPR000337">
    <property type="entry name" value="GPCR_3"/>
</dbReference>
<feature type="compositionally biased region" description="Polar residues" evidence="17">
    <location>
        <begin position="832"/>
        <end position="854"/>
    </location>
</feature>
<evidence type="ECO:0000256" key="4">
    <source>
        <dbReference type="ARBA" id="ARBA00022475"/>
    </source>
</evidence>
<keyword evidence="10" id="KW-0297">G-protein coupled receptor</keyword>
<feature type="transmembrane region" description="Helical" evidence="18">
    <location>
        <begin position="669"/>
        <end position="687"/>
    </location>
</feature>
<evidence type="ECO:0000256" key="5">
    <source>
        <dbReference type="ARBA" id="ARBA00022606"/>
    </source>
</evidence>
<dbReference type="RefSeq" id="XP_017350582.2">
    <property type="nucleotide sequence ID" value="XM_017495093.3"/>
</dbReference>
<dbReference type="GO" id="GO:0005886">
    <property type="term" value="C:plasma membrane"/>
    <property type="evidence" value="ECO:0007669"/>
    <property type="project" value="UniProtKB-SubCell"/>
</dbReference>
<evidence type="ECO:0000256" key="6">
    <source>
        <dbReference type="ARBA" id="ARBA00022692"/>
    </source>
</evidence>
<evidence type="ECO:0000256" key="19">
    <source>
        <dbReference type="SAM" id="SignalP"/>
    </source>
</evidence>
<keyword evidence="5" id="KW-0716">Sensory transduction</keyword>
<dbReference type="Proteomes" id="UP000221080">
    <property type="component" value="Chromosome 20"/>
</dbReference>
<keyword evidence="4" id="KW-1003">Cell membrane</keyword>
<feature type="transmembrane region" description="Helical" evidence="18">
    <location>
        <begin position="710"/>
        <end position="732"/>
    </location>
</feature>
<dbReference type="KEGG" id="ipu:108280246"/>
<keyword evidence="14" id="KW-0325">Glycoprotein</keyword>
<dbReference type="InterPro" id="IPR000068">
    <property type="entry name" value="GPCR_3_Ca_sens_rcpt-rel"/>
</dbReference>
<evidence type="ECO:0000259" key="20">
    <source>
        <dbReference type="PROSITE" id="PS50259"/>
    </source>
</evidence>
<dbReference type="PROSITE" id="PS50259">
    <property type="entry name" value="G_PROTEIN_RECEP_F3_4"/>
    <property type="match status" value="1"/>
</dbReference>
<dbReference type="InterPro" id="IPR001828">
    <property type="entry name" value="ANF_lig-bd_rcpt"/>
</dbReference>
<feature type="transmembrane region" description="Helical" evidence="18">
    <location>
        <begin position="744"/>
        <end position="766"/>
    </location>
</feature>
<keyword evidence="8 19" id="KW-0732">Signal</keyword>
<dbReference type="Gene3D" id="3.40.50.2300">
    <property type="match status" value="2"/>
</dbReference>
<keyword evidence="7" id="KW-0552">Olfaction</keyword>
<evidence type="ECO:0000256" key="3">
    <source>
        <dbReference type="ARBA" id="ARBA00011748"/>
    </source>
</evidence>
<keyword evidence="21" id="KW-1185">Reference proteome</keyword>
<reference evidence="21" key="1">
    <citation type="journal article" date="2016" name="Nat. Commun.">
        <title>The channel catfish genome sequence provides insights into the evolution of scale formation in teleosts.</title>
        <authorList>
            <person name="Liu Z."/>
            <person name="Liu S."/>
            <person name="Yao J."/>
            <person name="Bao L."/>
            <person name="Zhang J."/>
            <person name="Li Y."/>
            <person name="Jiang C."/>
            <person name="Sun L."/>
            <person name="Wang R."/>
            <person name="Zhang Y."/>
            <person name="Zhou T."/>
            <person name="Zeng Q."/>
            <person name="Fu Q."/>
            <person name="Gao S."/>
            <person name="Li N."/>
            <person name="Koren S."/>
            <person name="Jiang Y."/>
            <person name="Zimin A."/>
            <person name="Xu P."/>
            <person name="Phillippy A.M."/>
            <person name="Geng X."/>
            <person name="Song L."/>
            <person name="Sun F."/>
            <person name="Li C."/>
            <person name="Wang X."/>
            <person name="Chen A."/>
            <person name="Jin Y."/>
            <person name="Yuan Z."/>
            <person name="Yang Y."/>
            <person name="Tan S."/>
            <person name="Peatman E."/>
            <person name="Lu J."/>
            <person name="Qin Z."/>
            <person name="Dunham R."/>
            <person name="Li Z."/>
            <person name="Sonstegard T."/>
            <person name="Feng J."/>
            <person name="Danzmann R.G."/>
            <person name="Schroeder S."/>
            <person name="Scheffler B."/>
            <person name="Duke M.V."/>
            <person name="Ballard L."/>
            <person name="Kucuktas H."/>
            <person name="Kaltenboeck L."/>
            <person name="Liu H."/>
            <person name="Armbruster J."/>
            <person name="Xie Y."/>
            <person name="Kirby M.L."/>
            <person name="Tian Y."/>
            <person name="Flanagan M.E."/>
            <person name="Mu W."/>
            <person name="Waldbieser G.C."/>
        </authorList>
    </citation>
    <scope>NUCLEOTIDE SEQUENCE [LARGE SCALE GENOMIC DNA]</scope>
    <source>
        <strain evidence="21">SDA103</strain>
    </source>
</reference>
<evidence type="ECO:0000256" key="18">
    <source>
        <dbReference type="SAM" id="Phobius"/>
    </source>
</evidence>
<dbReference type="PANTHER" id="PTHR24061">
    <property type="entry name" value="CALCIUM-SENSING RECEPTOR-RELATED"/>
    <property type="match status" value="1"/>
</dbReference>
<evidence type="ECO:0000256" key="1">
    <source>
        <dbReference type="ARBA" id="ARBA00004651"/>
    </source>
</evidence>
<dbReference type="GeneID" id="108280246"/>
<evidence type="ECO:0000256" key="10">
    <source>
        <dbReference type="ARBA" id="ARBA00023040"/>
    </source>
</evidence>
<dbReference type="GO" id="GO:0007608">
    <property type="term" value="P:sensory perception of smell"/>
    <property type="evidence" value="ECO:0007669"/>
    <property type="project" value="UniProtKB-KW"/>
</dbReference>
<name>A0A2D0T6Q9_ICTPU</name>
<feature type="domain" description="G-protein coupled receptors family 3 profile" evidence="20">
    <location>
        <begin position="556"/>
        <end position="816"/>
    </location>
</feature>
<dbReference type="FunFam" id="3.40.50.2300:FF:000152">
    <property type="entry name" value="G protein-coupled receptor class C group 6 member A"/>
    <property type="match status" value="1"/>
</dbReference>
<evidence type="ECO:0000256" key="2">
    <source>
        <dbReference type="ARBA" id="ARBA00007242"/>
    </source>
</evidence>
<dbReference type="InterPro" id="IPR017978">
    <property type="entry name" value="GPCR_3_C"/>
</dbReference>
<feature type="transmembrane region" description="Helical" evidence="18">
    <location>
        <begin position="626"/>
        <end position="648"/>
    </location>
</feature>
<evidence type="ECO:0000256" key="13">
    <source>
        <dbReference type="ARBA" id="ARBA00023170"/>
    </source>
</evidence>
<dbReference type="PRINTS" id="PR01535">
    <property type="entry name" value="VOMERONASL2R"/>
</dbReference>
<gene>
    <name evidence="22" type="primary">gprc6a</name>
</gene>
<sequence>MKITRLMLLMILNLASLNVAKRIGVFAPGNIIIGGLFPIHTVVEQPGNFSDLQTACTILSPAGLAHSLAMIQAVETANLSPALTHLGITLGYHIHDTCSDVTTALRATKDFTGDCTSGTDTSQYVRPVNAVIGAYHSETSIAVARELNLQLIPQISYASTADILSDKSRFPGFLRTVPSDVHQTSAMVQLLSERKWTWVGFLTTDGDYGRAALDSFVSQATKAGICVAFTEILPDSLSNKHKLEATITHTVHTIHTNPKVRVIVSFAKPEHMKSVFSLLMELSADQRLWIASDNWSMAGDVLSPEQLERVGWVLGFSFKNKNITNFEEFVKRLELNSEVQRNNSFLKEFYSSFATSVNASETVNAVVSTSADKLIASAQVGVVFSVQMAVNAIAQAVALICKNDCMASGPVIHQELLSALRTRSFELDGVFYEFNEDGDINLGYDVSLWNTDGGNVETLNVVSHYQLSDSSLNTTTLTLSLVSKCSNSCEPGQFKKSAEGQYTCCYECIDCAENQYTNNTDMDQCYSCDVNSEWAESGSSVCKKKEVEFFSWSDPFAVVLVSLSVLGVVVVFAVSVLFLQHRGSPVVKAAGGSLCQLILVSLSGSFASAVLFVGKPTALQCKVRQVLYGLSFTVCVSCILVKSLKILLAFHMNLILKQLLHRLYKPYTIVSMCVALQGVTCACWLILKSPKMTSTVFLRSILEECDEGSYVAFGVMLGYVALLALVCFVFAFQGRKLPQKYNEAKFITFGMLTYLIAWIIFIPTYVNTRGKYLPAVEMIVILISSYAVLSCHFLPKCYIILFRKTQNTRDAFVRSIYEYSKRTVGNLRPPQTEKNAQKTPYATSNPSFVSENMT</sequence>
<keyword evidence="6 18" id="KW-0812">Transmembrane</keyword>
<evidence type="ECO:0000256" key="7">
    <source>
        <dbReference type="ARBA" id="ARBA00022725"/>
    </source>
</evidence>
<evidence type="ECO:0000256" key="9">
    <source>
        <dbReference type="ARBA" id="ARBA00022989"/>
    </source>
</evidence>
<organism evidence="21 22">
    <name type="scientific">Ictalurus punctatus</name>
    <name type="common">Channel catfish</name>
    <name type="synonym">Silurus punctatus</name>
    <dbReference type="NCBI Taxonomy" id="7998"/>
    <lineage>
        <taxon>Eukaryota</taxon>
        <taxon>Metazoa</taxon>
        <taxon>Chordata</taxon>
        <taxon>Craniata</taxon>
        <taxon>Vertebrata</taxon>
        <taxon>Euteleostomi</taxon>
        <taxon>Actinopterygii</taxon>
        <taxon>Neopterygii</taxon>
        <taxon>Teleostei</taxon>
        <taxon>Ostariophysi</taxon>
        <taxon>Siluriformes</taxon>
        <taxon>Ictaluridae</taxon>
        <taxon>Ictalurus</taxon>
    </lineage>
</organism>
<dbReference type="Pfam" id="PF01094">
    <property type="entry name" value="ANF_receptor"/>
    <property type="match status" value="1"/>
</dbReference>
<dbReference type="InterPro" id="IPR004073">
    <property type="entry name" value="GPCR_3_vmron_rcpt_2"/>
</dbReference>
<dbReference type="CTD" id="222545"/>
<evidence type="ECO:0000256" key="16">
    <source>
        <dbReference type="ARBA" id="ARBA00039774"/>
    </source>
</evidence>
<comment type="subunit">
    <text evidence="3">Homodimer; disulfide-linked.</text>
</comment>
<keyword evidence="15" id="KW-0807">Transducer</keyword>
<feature type="transmembrane region" description="Helical" evidence="18">
    <location>
        <begin position="772"/>
        <end position="794"/>
    </location>
</feature>
<reference evidence="22" key="2">
    <citation type="submission" date="2025-08" db="UniProtKB">
        <authorList>
            <consortium name="RefSeq"/>
        </authorList>
    </citation>
    <scope>IDENTIFICATION</scope>
    <source>
        <tissue evidence="22">Blood</tissue>
    </source>
</reference>
<comment type="similarity">
    <text evidence="2">Belongs to the G-protein coupled receptor 3 family.</text>
</comment>
<dbReference type="InterPro" id="IPR011500">
    <property type="entry name" value="GPCR_3_9-Cys_dom"/>
</dbReference>
<feature type="region of interest" description="Disordered" evidence="17">
    <location>
        <begin position="827"/>
        <end position="854"/>
    </location>
</feature>
<dbReference type="OrthoDB" id="425344at2759"/>
<feature type="transmembrane region" description="Helical" evidence="18">
    <location>
        <begin position="556"/>
        <end position="579"/>
    </location>
</feature>
<keyword evidence="13 22" id="KW-0675">Receptor</keyword>
<dbReference type="PANTHER" id="PTHR24061:SF5">
    <property type="entry name" value="G-PROTEIN COUPLED RECEPTOR FAMILY C GROUP 6 MEMBER A"/>
    <property type="match status" value="1"/>
</dbReference>
<evidence type="ECO:0000256" key="12">
    <source>
        <dbReference type="ARBA" id="ARBA00023157"/>
    </source>
</evidence>
<dbReference type="PRINTS" id="PR00248">
    <property type="entry name" value="GPCRMGR"/>
</dbReference>
<evidence type="ECO:0000256" key="11">
    <source>
        <dbReference type="ARBA" id="ARBA00023136"/>
    </source>
</evidence>
<evidence type="ECO:0000256" key="14">
    <source>
        <dbReference type="ARBA" id="ARBA00023180"/>
    </source>
</evidence>
<proteinExistence type="inferred from homology"/>
<feature type="chain" id="PRO_5037939711" description="G-protein coupled receptor family C group 6 member A" evidence="19">
    <location>
        <begin position="21"/>
        <end position="854"/>
    </location>
</feature>
<evidence type="ECO:0000313" key="21">
    <source>
        <dbReference type="Proteomes" id="UP000221080"/>
    </source>
</evidence>
<dbReference type="Pfam" id="PF07562">
    <property type="entry name" value="NCD3G"/>
    <property type="match status" value="1"/>
</dbReference>
<dbReference type="InterPro" id="IPR028082">
    <property type="entry name" value="Peripla_BP_I"/>
</dbReference>
<dbReference type="SUPFAM" id="SSF53822">
    <property type="entry name" value="Periplasmic binding protein-like I"/>
    <property type="match status" value="1"/>
</dbReference>
<comment type="subcellular location">
    <subcellularLocation>
        <location evidence="1">Cell membrane</location>
        <topology evidence="1">Multi-pass membrane protein</topology>
    </subcellularLocation>
</comment>
<dbReference type="GO" id="GO:0004930">
    <property type="term" value="F:G protein-coupled receptor activity"/>
    <property type="evidence" value="ECO:0007669"/>
    <property type="project" value="UniProtKB-KW"/>
</dbReference>
<keyword evidence="12" id="KW-1015">Disulfide bond</keyword>
<dbReference type="InterPro" id="IPR038550">
    <property type="entry name" value="GPCR_3_9-Cys_sf"/>
</dbReference>
<protein>
    <recommendedName>
        <fullName evidence="16">G-protein coupled receptor family C group 6 member A</fullName>
    </recommendedName>
</protein>
<evidence type="ECO:0000256" key="8">
    <source>
        <dbReference type="ARBA" id="ARBA00022729"/>
    </source>
</evidence>
<dbReference type="Gene3D" id="2.10.50.30">
    <property type="entry name" value="GPCR, family 3, nine cysteines domain"/>
    <property type="match status" value="1"/>
</dbReference>